<protein>
    <recommendedName>
        <fullName evidence="3">DnaA protein</fullName>
    </recommendedName>
</protein>
<dbReference type="GO" id="GO:0003688">
    <property type="term" value="F:DNA replication origin binding"/>
    <property type="evidence" value="ECO:0007669"/>
    <property type="project" value="TreeGrafter"/>
</dbReference>
<comment type="caution">
    <text evidence="1">The sequence shown here is derived from an EMBL/GenBank/DDBJ whole genome shotgun (WGS) entry which is preliminary data.</text>
</comment>
<evidence type="ECO:0000313" key="2">
    <source>
        <dbReference type="Proteomes" id="UP000598196"/>
    </source>
</evidence>
<dbReference type="InterPro" id="IPR027417">
    <property type="entry name" value="P-loop_NTPase"/>
</dbReference>
<dbReference type="PANTHER" id="PTHR30050:SF5">
    <property type="entry name" value="DNAA REGULATORY INACTIVATOR HDA"/>
    <property type="match status" value="1"/>
</dbReference>
<dbReference type="GO" id="GO:0005886">
    <property type="term" value="C:plasma membrane"/>
    <property type="evidence" value="ECO:0007669"/>
    <property type="project" value="TreeGrafter"/>
</dbReference>
<dbReference type="PANTHER" id="PTHR30050">
    <property type="entry name" value="CHROMOSOMAL REPLICATION INITIATOR PROTEIN DNAA"/>
    <property type="match status" value="1"/>
</dbReference>
<evidence type="ECO:0000313" key="1">
    <source>
        <dbReference type="EMBL" id="GGO26965.1"/>
    </source>
</evidence>
<gene>
    <name evidence="1" type="ORF">GCM10010991_08170</name>
</gene>
<dbReference type="Gene3D" id="3.40.50.300">
    <property type="entry name" value="P-loop containing nucleotide triphosphate hydrolases"/>
    <property type="match status" value="1"/>
</dbReference>
<name>A0A917YK18_9RHOB</name>
<accession>A0A917YK18</accession>
<organism evidence="1 2">
    <name type="scientific">Gemmobacter aquaticus</name>
    <dbReference type="NCBI Taxonomy" id="490185"/>
    <lineage>
        <taxon>Bacteria</taxon>
        <taxon>Pseudomonadati</taxon>
        <taxon>Pseudomonadota</taxon>
        <taxon>Alphaproteobacteria</taxon>
        <taxon>Rhodobacterales</taxon>
        <taxon>Paracoccaceae</taxon>
        <taxon>Gemmobacter</taxon>
    </lineage>
</organism>
<dbReference type="Proteomes" id="UP000598196">
    <property type="component" value="Unassembled WGS sequence"/>
</dbReference>
<proteinExistence type="predicted"/>
<dbReference type="EMBL" id="BMLP01000001">
    <property type="protein sequence ID" value="GGO26965.1"/>
    <property type="molecule type" value="Genomic_DNA"/>
</dbReference>
<reference evidence="1 2" key="1">
    <citation type="journal article" date="2014" name="Int. J. Syst. Evol. Microbiol.">
        <title>Complete genome sequence of Corynebacterium casei LMG S-19264T (=DSM 44701T), isolated from a smear-ripened cheese.</title>
        <authorList>
            <consortium name="US DOE Joint Genome Institute (JGI-PGF)"/>
            <person name="Walter F."/>
            <person name="Albersmeier A."/>
            <person name="Kalinowski J."/>
            <person name="Ruckert C."/>
        </authorList>
    </citation>
    <scope>NUCLEOTIDE SEQUENCE [LARGE SCALE GENOMIC DNA]</scope>
    <source>
        <strain evidence="1 2">CGMCC 1.7029</strain>
    </source>
</reference>
<dbReference type="SUPFAM" id="SSF52540">
    <property type="entry name" value="P-loop containing nucleoside triphosphate hydrolases"/>
    <property type="match status" value="1"/>
</dbReference>
<evidence type="ECO:0008006" key="3">
    <source>
        <dbReference type="Google" id="ProtNLM"/>
    </source>
</evidence>
<dbReference type="Gene3D" id="1.10.8.60">
    <property type="match status" value="1"/>
</dbReference>
<dbReference type="AlphaFoldDB" id="A0A917YK18"/>
<dbReference type="OrthoDB" id="7390113at2"/>
<sequence>MTAQLAFDLPARASLRREDYFVSPANALALATLDAGGWPLGKMMLVGPEGAGKTHLAHIWASGSGAELMVAGSLAQADIDARSRGPLVVEDADRVAGDLRLETALFHLHNRLAERRLPLLLTASAPPRDWGLVLPDLASRMQATAITRIEAPDDGLLSAVLVKLFADRQITVPPALIPWLVARMDRSLAAARSLVSRLDALALARGVPVSRQLAAEVLDSDWP</sequence>
<keyword evidence="2" id="KW-1185">Reference proteome</keyword>
<dbReference type="RefSeq" id="WP_146285426.1">
    <property type="nucleotide sequence ID" value="NZ_BMLP01000001.1"/>
</dbReference>
<dbReference type="GO" id="GO:0006270">
    <property type="term" value="P:DNA replication initiation"/>
    <property type="evidence" value="ECO:0007669"/>
    <property type="project" value="TreeGrafter"/>
</dbReference>